<dbReference type="Pfam" id="PF15370">
    <property type="entry name" value="NOPCHAP1"/>
    <property type="match status" value="1"/>
</dbReference>
<sequence length="188" mass="21249">MASCSDGQKSRQISYSDELLHLPIKHENSKLLITRKSKVENRIPVQTCKPSSVLSRVKDFLPVMREAELALEQELQVKSPTELDIESVDDGAPFIEMNLALVETQSDSNEESSEENDEDICGDSDEIATHEIDCGHVTEENFVITKPVKGLVKPIIEEVKTLTTDSTLLRQNTQKTTTKKAKRRRKRR</sequence>
<dbReference type="GO" id="GO:0000492">
    <property type="term" value="P:box C/D snoRNP assembly"/>
    <property type="evidence" value="ECO:0007669"/>
    <property type="project" value="InterPro"/>
</dbReference>
<accession>A0AAU9WEK0</accession>
<evidence type="ECO:0000256" key="1">
    <source>
        <dbReference type="SAM" id="MobiDB-lite"/>
    </source>
</evidence>
<comment type="caution">
    <text evidence="2">The sequence shown here is derived from an EMBL/GenBank/DDBJ whole genome shotgun (WGS) entry which is preliminary data.</text>
</comment>
<dbReference type="AlphaFoldDB" id="A0AAU9WEK0"/>
<feature type="region of interest" description="Disordered" evidence="1">
    <location>
        <begin position="163"/>
        <end position="188"/>
    </location>
</feature>
<name>A0AAU9WEK0_9CNID</name>
<dbReference type="InterPro" id="IPR027921">
    <property type="entry name" value="NOPCHAP1"/>
</dbReference>
<dbReference type="PANTHER" id="PTHR28674:SF1">
    <property type="entry name" value="NOP PROTEIN CHAPERONE 1"/>
    <property type="match status" value="1"/>
</dbReference>
<dbReference type="Proteomes" id="UP001159428">
    <property type="component" value="Unassembled WGS sequence"/>
</dbReference>
<dbReference type="PANTHER" id="PTHR28674">
    <property type="entry name" value="SIMILAR TO DNA SEGMENT, CHR 10, WAYNE STATE UNIVERSITY 102,-EXPRESSED"/>
    <property type="match status" value="1"/>
</dbReference>
<gene>
    <name evidence="2" type="ORF">PMEA_00004928</name>
</gene>
<feature type="compositionally biased region" description="Low complexity" evidence="1">
    <location>
        <begin position="167"/>
        <end position="176"/>
    </location>
</feature>
<evidence type="ECO:0000313" key="3">
    <source>
        <dbReference type="Proteomes" id="UP001159428"/>
    </source>
</evidence>
<dbReference type="GO" id="GO:0062064">
    <property type="term" value="F:box C/D methylation guide snoRNP complex binding"/>
    <property type="evidence" value="ECO:0007669"/>
    <property type="project" value="TreeGrafter"/>
</dbReference>
<evidence type="ECO:0000313" key="2">
    <source>
        <dbReference type="EMBL" id="CAH3112037.1"/>
    </source>
</evidence>
<organism evidence="2 3">
    <name type="scientific">Pocillopora meandrina</name>
    <dbReference type="NCBI Taxonomy" id="46732"/>
    <lineage>
        <taxon>Eukaryota</taxon>
        <taxon>Metazoa</taxon>
        <taxon>Cnidaria</taxon>
        <taxon>Anthozoa</taxon>
        <taxon>Hexacorallia</taxon>
        <taxon>Scleractinia</taxon>
        <taxon>Astrocoeniina</taxon>
        <taxon>Pocilloporidae</taxon>
        <taxon>Pocillopora</taxon>
    </lineage>
</organism>
<reference evidence="2 3" key="1">
    <citation type="submission" date="2022-05" db="EMBL/GenBank/DDBJ databases">
        <authorList>
            <consortium name="Genoscope - CEA"/>
            <person name="William W."/>
        </authorList>
    </citation>
    <scope>NUCLEOTIDE SEQUENCE [LARGE SCALE GENOMIC DNA]</scope>
</reference>
<feature type="compositionally biased region" description="Basic residues" evidence="1">
    <location>
        <begin position="177"/>
        <end position="188"/>
    </location>
</feature>
<protein>
    <submittedName>
        <fullName evidence="2">Uncharacterized protein</fullName>
    </submittedName>
</protein>
<dbReference type="EMBL" id="CALNXJ010000013">
    <property type="protein sequence ID" value="CAH3112037.1"/>
    <property type="molecule type" value="Genomic_DNA"/>
</dbReference>
<keyword evidence="3" id="KW-1185">Reference proteome</keyword>
<proteinExistence type="predicted"/>